<sequence length="475" mass="54282">MKTLWNQYEQAHAPGVASDPWRLRYHLMPPVGWLNDPNGLCEKDGVTHIFYQYSPLEPAGGQKGWGHYTTTDWKAFESRPIELVPDSPLDKDGVYSGSAFVKDDTIHFFYTGNIKEEGDFDYIYEGRGHYVNTFTSGDGLTFSEKRNVLKNEDYPHDLSCHVRDPKIFEENGVYYMVLGARTRNDVGQILVYRSDDLAQWSFHGRLESDAPFGYMWECPDLFELDGQKILMTCPQGVEQDGYRFENVYQNGYFLVDGALDEHTALSSFAEFDHGFDFYAPQTYLDTRGRRILIGWMGIPDAEYSNPTVANGWQHALTLPRTLWLENGRLYQFPIEEVLDLKRTEWSQKLQAGETVDVGTPCFHATLTPLTDSFHVRLREDCEIEYANGLLTFSLKQSGYGRDARHVEVGRIETLDVFSDTSSVEIFVNGGQYALTSRIYDNMELNKIVSDGPMELVVRAMDAYRVGKDNYIGSQV</sequence>
<organism evidence="1 2">
    <name type="scientific">Dubosiella muris</name>
    <dbReference type="NCBI Taxonomy" id="3038133"/>
    <lineage>
        <taxon>Bacteria</taxon>
        <taxon>Bacillati</taxon>
        <taxon>Bacillota</taxon>
        <taxon>Erysipelotrichia</taxon>
        <taxon>Erysipelotrichales</taxon>
        <taxon>Erysipelotrichaceae</taxon>
        <taxon>Dubosiella</taxon>
    </lineage>
</organism>
<keyword evidence="2" id="KW-1185">Reference proteome</keyword>
<proteinExistence type="predicted"/>
<protein>
    <submittedName>
        <fullName evidence="1">Sucrose-6-phosphate hydrolase</fullName>
        <ecNumber evidence="1">3.2.1.26</ecNumber>
    </submittedName>
</protein>
<reference evidence="1" key="1">
    <citation type="submission" date="2019-04" db="EMBL/GenBank/DDBJ databases">
        <title>Microbes associate with the intestines of laboratory mice.</title>
        <authorList>
            <person name="Navarre W."/>
            <person name="Wong E."/>
            <person name="Huang K."/>
            <person name="Tropini C."/>
            <person name="Ng K."/>
            <person name="Yu B."/>
        </authorList>
    </citation>
    <scope>NUCLEOTIDE SEQUENCE</scope>
    <source>
        <strain evidence="1">NM09_H32</strain>
    </source>
</reference>
<accession>A0AC61R3Q5</accession>
<comment type="caution">
    <text evidence="1">The sequence shown here is derived from an EMBL/GenBank/DDBJ whole genome shotgun (WGS) entry which is preliminary data.</text>
</comment>
<dbReference type="Proteomes" id="UP000308836">
    <property type="component" value="Unassembled WGS sequence"/>
</dbReference>
<dbReference type="EMBL" id="SRYG01000045">
    <property type="protein sequence ID" value="TGY64289.1"/>
    <property type="molecule type" value="Genomic_DNA"/>
</dbReference>
<dbReference type="EC" id="3.2.1.26" evidence="1"/>
<keyword evidence="1" id="KW-0326">Glycosidase</keyword>
<keyword evidence="1" id="KW-0378">Hydrolase</keyword>
<evidence type="ECO:0000313" key="2">
    <source>
        <dbReference type="Proteomes" id="UP000308836"/>
    </source>
</evidence>
<evidence type="ECO:0000313" key="1">
    <source>
        <dbReference type="EMBL" id="TGY64289.1"/>
    </source>
</evidence>
<name>A0AC61R3Q5_9FIRM</name>
<gene>
    <name evidence="1" type="ORF">E5336_12155</name>
</gene>